<gene>
    <name evidence="5" type="primary">macB_2</name>
    <name evidence="5" type="ORF">NCTC10122_00592</name>
</gene>
<dbReference type="InterPro" id="IPR017871">
    <property type="entry name" value="ABC_transporter-like_CS"/>
</dbReference>
<dbReference type="InterPro" id="IPR003593">
    <property type="entry name" value="AAA+_ATPase"/>
</dbReference>
<dbReference type="Proteomes" id="UP000290942">
    <property type="component" value="Chromosome"/>
</dbReference>
<dbReference type="PROSITE" id="PS00211">
    <property type="entry name" value="ABC_TRANSPORTER_1"/>
    <property type="match status" value="1"/>
</dbReference>
<evidence type="ECO:0000256" key="3">
    <source>
        <dbReference type="ARBA" id="ARBA00022840"/>
    </source>
</evidence>
<keyword evidence="2" id="KW-0547">Nucleotide-binding</keyword>
<accession>A0A449A9P7</accession>
<keyword evidence="3 5" id="KW-0067">ATP-binding</keyword>
<feature type="domain" description="ABC transporter" evidence="4">
    <location>
        <begin position="5"/>
        <end position="247"/>
    </location>
</feature>
<evidence type="ECO:0000313" key="5">
    <source>
        <dbReference type="EMBL" id="VEU61009.1"/>
    </source>
</evidence>
<dbReference type="SMART" id="SM00382">
    <property type="entry name" value="AAA"/>
    <property type="match status" value="1"/>
</dbReference>
<protein>
    <submittedName>
        <fullName evidence="5">ABC transporter ATP-binding protein</fullName>
        <ecNumber evidence="5">3.6.3.-</ecNumber>
    </submittedName>
</protein>
<reference evidence="5 6" key="1">
    <citation type="submission" date="2019-01" db="EMBL/GenBank/DDBJ databases">
        <authorList>
            <consortium name="Pathogen Informatics"/>
        </authorList>
    </citation>
    <scope>NUCLEOTIDE SEQUENCE [LARGE SCALE GENOMIC DNA]</scope>
    <source>
        <strain evidence="5 6">NCTC10122</strain>
    </source>
</reference>
<dbReference type="AlphaFoldDB" id="A0A449A9P7"/>
<dbReference type="PROSITE" id="PS50893">
    <property type="entry name" value="ABC_TRANSPORTER_2"/>
    <property type="match status" value="1"/>
</dbReference>
<proteinExistence type="predicted"/>
<dbReference type="Pfam" id="PF00005">
    <property type="entry name" value="ABC_tran"/>
    <property type="match status" value="1"/>
</dbReference>
<name>A0A449A9P7_9BACT</name>
<dbReference type="PANTHER" id="PTHR43166">
    <property type="entry name" value="AMINO ACID IMPORT ATP-BINDING PROTEIN"/>
    <property type="match status" value="1"/>
</dbReference>
<evidence type="ECO:0000256" key="1">
    <source>
        <dbReference type="ARBA" id="ARBA00022448"/>
    </source>
</evidence>
<evidence type="ECO:0000256" key="2">
    <source>
        <dbReference type="ARBA" id="ARBA00022741"/>
    </source>
</evidence>
<dbReference type="InterPro" id="IPR003439">
    <property type="entry name" value="ABC_transporter-like_ATP-bd"/>
</dbReference>
<evidence type="ECO:0000259" key="4">
    <source>
        <dbReference type="PROSITE" id="PS50893"/>
    </source>
</evidence>
<dbReference type="InterPro" id="IPR027417">
    <property type="entry name" value="P-loop_NTPase"/>
</dbReference>
<organism evidence="5 6">
    <name type="scientific">Mycoplasmopsis bovigenitalium</name>
    <dbReference type="NCBI Taxonomy" id="2112"/>
    <lineage>
        <taxon>Bacteria</taxon>
        <taxon>Bacillati</taxon>
        <taxon>Mycoplasmatota</taxon>
        <taxon>Mycoplasmoidales</taxon>
        <taxon>Metamycoplasmataceae</taxon>
        <taxon>Mycoplasmopsis</taxon>
    </lineage>
</organism>
<dbReference type="GO" id="GO:0005524">
    <property type="term" value="F:ATP binding"/>
    <property type="evidence" value="ECO:0007669"/>
    <property type="project" value="UniProtKB-KW"/>
</dbReference>
<keyword evidence="1" id="KW-0813">Transport</keyword>
<dbReference type="EMBL" id="LR214970">
    <property type="protein sequence ID" value="VEU61009.1"/>
    <property type="molecule type" value="Genomic_DNA"/>
</dbReference>
<dbReference type="EC" id="3.6.3.-" evidence="5"/>
<keyword evidence="5" id="KW-0378">Hydrolase</keyword>
<dbReference type="GO" id="GO:0016887">
    <property type="term" value="F:ATP hydrolysis activity"/>
    <property type="evidence" value="ECO:0007669"/>
    <property type="project" value="InterPro"/>
</dbReference>
<dbReference type="Gene3D" id="3.40.50.300">
    <property type="entry name" value="P-loop containing nucleotide triphosphate hydrolases"/>
    <property type="match status" value="1"/>
</dbReference>
<dbReference type="SUPFAM" id="SSF52540">
    <property type="entry name" value="P-loop containing nucleoside triphosphate hydrolases"/>
    <property type="match status" value="1"/>
</dbReference>
<dbReference type="InterPro" id="IPR050086">
    <property type="entry name" value="MetN_ABC_transporter-like"/>
</dbReference>
<evidence type="ECO:0000313" key="6">
    <source>
        <dbReference type="Proteomes" id="UP000290942"/>
    </source>
</evidence>
<sequence length="247" mass="28212">MTNIIDFKDVSTKYSKKRPILNNINLTIQKGQMVAIIGASGAGKSTLFKLIVNALNYDGDIKIFDQDLSKLKKTKKQKLIQKIGFLTQKANLISSESVYQNVAKSQTNYKNWFFKVFGLLTKMQKIEIFEKLDQLGILDKAFYRVSDLSGGQQQRVELAKLLIKKCELILADEPTSNLDEETAKLVLKILRNLANKGKTVLVNIHDLDSIKENFDRVIAIKNTRILFDMQTKEIETWQLKQAVKIEK</sequence>
<dbReference type="RefSeq" id="WP_004421503.1">
    <property type="nucleotide sequence ID" value="NZ_LR214970.1"/>
</dbReference>